<dbReference type="SUPFAM" id="SSF51735">
    <property type="entry name" value="NAD(P)-binding Rossmann-fold domains"/>
    <property type="match status" value="1"/>
</dbReference>
<dbReference type="PANTHER" id="PTHR24320:SF148">
    <property type="entry name" value="NAD(P)-BINDING ROSSMANN-FOLD SUPERFAMILY PROTEIN"/>
    <property type="match status" value="1"/>
</dbReference>
<dbReference type="Pfam" id="PF00106">
    <property type="entry name" value="adh_short"/>
    <property type="match status" value="1"/>
</dbReference>
<organism evidence="3 4">
    <name type="scientific">Diaminobutyricimonas aerilata</name>
    <dbReference type="NCBI Taxonomy" id="1162967"/>
    <lineage>
        <taxon>Bacteria</taxon>
        <taxon>Bacillati</taxon>
        <taxon>Actinomycetota</taxon>
        <taxon>Actinomycetes</taxon>
        <taxon>Micrococcales</taxon>
        <taxon>Microbacteriaceae</taxon>
        <taxon>Diaminobutyricimonas</taxon>
    </lineage>
</organism>
<evidence type="ECO:0000313" key="4">
    <source>
        <dbReference type="Proteomes" id="UP000228758"/>
    </source>
</evidence>
<dbReference type="RefSeq" id="WP_100364913.1">
    <property type="nucleotide sequence ID" value="NZ_PGFF01000001.1"/>
</dbReference>
<gene>
    <name evidence="3" type="ORF">CLV46_2335</name>
</gene>
<dbReference type="EMBL" id="PGFF01000001">
    <property type="protein sequence ID" value="PJJ72759.1"/>
    <property type="molecule type" value="Genomic_DNA"/>
</dbReference>
<dbReference type="Gene3D" id="3.40.50.720">
    <property type="entry name" value="NAD(P)-binding Rossmann-like Domain"/>
    <property type="match status" value="1"/>
</dbReference>
<dbReference type="OrthoDB" id="3237043at2"/>
<reference evidence="3 4" key="1">
    <citation type="submission" date="2017-11" db="EMBL/GenBank/DDBJ databases">
        <title>Genomic Encyclopedia of Archaeal and Bacterial Type Strains, Phase II (KMG-II): From Individual Species to Whole Genera.</title>
        <authorList>
            <person name="Goeker M."/>
        </authorList>
    </citation>
    <scope>NUCLEOTIDE SEQUENCE [LARGE SCALE GENOMIC DNA]</scope>
    <source>
        <strain evidence="3 4">DSM 27393</strain>
    </source>
</reference>
<evidence type="ECO:0000256" key="2">
    <source>
        <dbReference type="ARBA" id="ARBA00023002"/>
    </source>
</evidence>
<keyword evidence="4" id="KW-1185">Reference proteome</keyword>
<comment type="similarity">
    <text evidence="1">Belongs to the short-chain dehydrogenases/reductases (SDR) family.</text>
</comment>
<dbReference type="Proteomes" id="UP000228758">
    <property type="component" value="Unassembled WGS sequence"/>
</dbReference>
<sequence length="269" mass="29332">MSTIVITGGSSGIGAAAARELARRGHDLIVVGRDAGRTRSVAAECGGTALLADFSRLDEVRGLADELARLPRIDVLANNAGGLMHRRELTVDGFERTLQLNHLAPYLLTRLLQPRLTASGARVLHTASVANLVAWRRFETLDWSDRRWGGGWRAYGTSKLVTILFARELARRTGLESYSFHPGYVRTSFGAESPILRRFTNLVESAQISPESGAAPLVQLATADEVPGENGGYFSQLQPEGRAQRRAKDPELAARIWARSAELLHLPVD</sequence>
<keyword evidence="2" id="KW-0560">Oxidoreductase</keyword>
<accession>A0A2M9CLL2</accession>
<dbReference type="InterPro" id="IPR036291">
    <property type="entry name" value="NAD(P)-bd_dom_sf"/>
</dbReference>
<dbReference type="AlphaFoldDB" id="A0A2M9CLL2"/>
<comment type="caution">
    <text evidence="3">The sequence shown here is derived from an EMBL/GenBank/DDBJ whole genome shotgun (WGS) entry which is preliminary data.</text>
</comment>
<evidence type="ECO:0000256" key="1">
    <source>
        <dbReference type="ARBA" id="ARBA00006484"/>
    </source>
</evidence>
<dbReference type="GO" id="GO:0016491">
    <property type="term" value="F:oxidoreductase activity"/>
    <property type="evidence" value="ECO:0007669"/>
    <property type="project" value="UniProtKB-KW"/>
</dbReference>
<protein>
    <submittedName>
        <fullName evidence="3">Short-subunit dehydrogenase</fullName>
    </submittedName>
</protein>
<dbReference type="InterPro" id="IPR002347">
    <property type="entry name" value="SDR_fam"/>
</dbReference>
<dbReference type="PRINTS" id="PR00081">
    <property type="entry name" value="GDHRDH"/>
</dbReference>
<proteinExistence type="inferred from homology"/>
<dbReference type="PANTHER" id="PTHR24320">
    <property type="entry name" value="RETINOL DEHYDROGENASE"/>
    <property type="match status" value="1"/>
</dbReference>
<name>A0A2M9CLL2_9MICO</name>
<evidence type="ECO:0000313" key="3">
    <source>
        <dbReference type="EMBL" id="PJJ72759.1"/>
    </source>
</evidence>